<feature type="region of interest" description="Disordered" evidence="2">
    <location>
        <begin position="1025"/>
        <end position="1078"/>
    </location>
</feature>
<feature type="region of interest" description="Disordered" evidence="2">
    <location>
        <begin position="379"/>
        <end position="531"/>
    </location>
</feature>
<dbReference type="PANTHER" id="PTHR23210:SF26">
    <property type="entry name" value="ACTIVATING TRANSCRIPTION FACTOR 7-INTERACTING PROTEIN 1"/>
    <property type="match status" value="1"/>
</dbReference>
<protein>
    <recommendedName>
        <fullName evidence="3">Fibronectin type-III domain-containing protein</fullName>
    </recommendedName>
</protein>
<feature type="region of interest" description="Disordered" evidence="2">
    <location>
        <begin position="1168"/>
        <end position="1210"/>
    </location>
</feature>
<evidence type="ECO:0000313" key="5">
    <source>
        <dbReference type="Proteomes" id="UP001497382"/>
    </source>
</evidence>
<dbReference type="InterPro" id="IPR056565">
    <property type="entry name" value="Fn3_ATF7IP"/>
</dbReference>
<feature type="coiled-coil region" evidence="1">
    <location>
        <begin position="1363"/>
        <end position="1390"/>
    </location>
</feature>
<dbReference type="Proteomes" id="UP001497382">
    <property type="component" value="Unassembled WGS sequence"/>
</dbReference>
<gene>
    <name evidence="4" type="ORF">LARSCL_LOCUS1276</name>
</gene>
<feature type="compositionally biased region" description="Polar residues" evidence="2">
    <location>
        <begin position="1040"/>
        <end position="1071"/>
    </location>
</feature>
<dbReference type="SUPFAM" id="SSF49265">
    <property type="entry name" value="Fibronectin type III"/>
    <property type="match status" value="1"/>
</dbReference>
<dbReference type="Pfam" id="PF16794">
    <property type="entry name" value="fn3_4"/>
    <property type="match status" value="1"/>
</dbReference>
<evidence type="ECO:0000313" key="4">
    <source>
        <dbReference type="EMBL" id="CAL1262925.1"/>
    </source>
</evidence>
<dbReference type="PANTHER" id="PTHR23210">
    <property type="entry name" value="ACTIVATING TRANSCRIPTION FACTOR 7 INTERACTING PROTEIN"/>
    <property type="match status" value="1"/>
</dbReference>
<dbReference type="EMBL" id="CAXIEN010000007">
    <property type="protein sequence ID" value="CAL1262925.1"/>
    <property type="molecule type" value="Genomic_DNA"/>
</dbReference>
<sequence length="1866" mass="204637">MDCDYKDDGGATAGLNVNNNLNSNTLFLKSSTSLFETNKNEQCLIAEESDAYELSNGIIEDKNTEKNSHGEISICTITNQLNGDLTVEDTLIEKNSPGEISLCTITNQINEDLAVGKDKSESKSSPEGISQSSMFNELSRAKEENLLGKESNANQLGKCKSFVSDPECLVVEQTDTSDNSCPSEVVDCIEKLAGSVETCMDTKESDEISETESIPSSEILEVLDKSMSEEEVYLEVDEQESDTGVEKQDDESAEDIDMKSHIICANVSNSSKTNNMVNENDIPMSSDISKRKTFDEKILESEVLEKVDDLCEEGSSGLKISEEKQDTSLIDKSSKIAHSLNSDADIPQIEFKTEVSSSISEQSQIEMKKKIFENESAMSEISKKSSDTKSLQSNSADHKSSSKNSTDIETNENVKTLKSNNSADRNSSKNSTDIKTDMTLDSNDAAEGNSTNPINRNTSENEKAVEFNILAEENSTTNASDMDISENPKTVESNNAAEVNSVTEPDSSEDAGTVESNIPAEETSSTNGTDMDISENIKTVEQNTATEGNCSNNVIDMEISDNGKSEKLYTADEGNCSNNVIDMEISDNRKSEKLYTADEGNCLKMAIDMETIENVKTVESDSAAERNSSKNTSVMDAIVEMNITVEESSLKNVTDIETVEDAKTLELDIAVEGKCLKNAPDVDVNESAKSAESNTAVEDSSLKNNTAMETIEHAKTLEIDTAAEGKSSTDSAVMEISENTMGVESNIAAQNCIKNATDMETNESAKTVESHIAAESNSLNNTTDIESVKGMELNIVVEENSLRNVADKKTSENAMSVESNIAVENCLKNATDTEINENAKTVESHITAEGNSSKNITDMENSEKSNEFDDFLVLSDIEWSDDDDDASDKQKTKVEPQNVENDKCVQSEKKCTKENESIKDTVNENPSTSSDGDDFDLDDVIEEFAKEEENKVVKISDDELDDLVEEFVEAECSSSPVEKSKESESRNVPLESDDELDLLVEDFKAVDSDNDCFIVQETDNVVVINDNDKDSQPKKKAKLNDSQSFTGLNSSDAISSSHNFNNTSEPVSNKVSKNDKTVAQEKDLNTEICTEKKTFEIGSFKSEIFDNKVEGNKQDNDSVVLEIINEGDSEGTQIKGSISILSALPVSERLPGKKVTLECRTDGVYLKKDKDTDNDAGSQGSNEKGKKESTDLRTDASNKLSVDRSVTTGTNLDSLEEEQCMDDMLSQVCSSKTSSSANNEECKSTADGKESKKINTFIQFEDIQTTSQNGEVKSLGSLCNDTLEESKKRKLEVVDNKSHEPQKKFKTEVNGVETDMDTSISHVDNSVRKRVLEHFKEAFPTKVQLKKSWLEKLSKRLCQDTILEEYQQKIDQQKNVIKNLEDRLQALEDELCYSQSQATTFLSVQQELFQKHHFTPQTAVRTVAVNVKIFRECDVAQPVPQPIPLPIVPKVEVPTHTTEIHGSTPVSSTPPIKVQVPQKIPIPVQQTIAPQTAAPTRFVSNSMQPRTIITSPQRYSSPNVTVMKKEVPVTTSSVPVRLRSYLAEKNQALNKTSKQVIDLTDEASSNKKLMPASSTLVSLASNSVPKVNLPGLQNNQNVLLPLNGLYQMLPASTPNNSQFSLSNPVQVQQVSRQAFIPTLQPNTLGPRTVAYIIPSNTGQMQTYGRNAVPVSNFVSGTNQRLQTLIVRVTNPGPAPPMSTAINSHARLPVPPQGVRTPITRNSPIPSSASDLVLFPRQPKHPAPFPALPEYRPNPQLKALPPKPSLKGSKAPNGIILSWNMNLLNLHAEISNYQLFAYQEGPGPVNASLWKKVGDVKALPLPMACTLTQFVDGNRYYFTVRAVDVHNRFGPYSDAVNIMFSDAKDKS</sequence>
<feature type="compositionally biased region" description="Polar residues" evidence="2">
    <location>
        <begin position="402"/>
        <end position="431"/>
    </location>
</feature>
<evidence type="ECO:0000259" key="3">
    <source>
        <dbReference type="PROSITE" id="PS50853"/>
    </source>
</evidence>
<feature type="region of interest" description="Disordered" evidence="2">
    <location>
        <begin position="235"/>
        <end position="254"/>
    </location>
</feature>
<feature type="domain" description="Fibronectin type-III" evidence="3">
    <location>
        <begin position="1759"/>
        <end position="1862"/>
    </location>
</feature>
<evidence type="ECO:0000256" key="1">
    <source>
        <dbReference type="SAM" id="Coils"/>
    </source>
</evidence>
<dbReference type="InterPro" id="IPR036116">
    <property type="entry name" value="FN3_sf"/>
</dbReference>
<feature type="compositionally biased region" description="Polar residues" evidence="2">
    <location>
        <begin position="448"/>
        <end position="458"/>
    </location>
</feature>
<dbReference type="GO" id="GO:0006355">
    <property type="term" value="P:regulation of DNA-templated transcription"/>
    <property type="evidence" value="ECO:0007669"/>
    <property type="project" value="TreeGrafter"/>
</dbReference>
<feature type="compositionally biased region" description="Basic and acidic residues" evidence="2">
    <location>
        <begin position="887"/>
        <end position="922"/>
    </location>
</feature>
<dbReference type="InterPro" id="IPR003961">
    <property type="entry name" value="FN3_dom"/>
</dbReference>
<feature type="region of interest" description="Disordered" evidence="2">
    <location>
        <begin position="116"/>
        <end position="135"/>
    </location>
</feature>
<organism evidence="4 5">
    <name type="scientific">Larinioides sclopetarius</name>
    <dbReference type="NCBI Taxonomy" id="280406"/>
    <lineage>
        <taxon>Eukaryota</taxon>
        <taxon>Metazoa</taxon>
        <taxon>Ecdysozoa</taxon>
        <taxon>Arthropoda</taxon>
        <taxon>Chelicerata</taxon>
        <taxon>Arachnida</taxon>
        <taxon>Araneae</taxon>
        <taxon>Araneomorphae</taxon>
        <taxon>Entelegynae</taxon>
        <taxon>Araneoidea</taxon>
        <taxon>Araneidae</taxon>
        <taxon>Larinioides</taxon>
    </lineage>
</organism>
<dbReference type="Gene3D" id="2.60.40.10">
    <property type="entry name" value="Immunoglobulins"/>
    <property type="match status" value="1"/>
</dbReference>
<dbReference type="GO" id="GO:0005634">
    <property type="term" value="C:nucleus"/>
    <property type="evidence" value="ECO:0007669"/>
    <property type="project" value="TreeGrafter"/>
</dbReference>
<feature type="compositionally biased region" description="Polar residues" evidence="2">
    <location>
        <begin position="487"/>
        <end position="505"/>
    </location>
</feature>
<dbReference type="GO" id="GO:0003712">
    <property type="term" value="F:transcription coregulator activity"/>
    <property type="evidence" value="ECO:0007669"/>
    <property type="project" value="TreeGrafter"/>
</dbReference>
<dbReference type="PROSITE" id="PS50853">
    <property type="entry name" value="FN3"/>
    <property type="match status" value="1"/>
</dbReference>
<keyword evidence="1" id="KW-0175">Coiled coil</keyword>
<keyword evidence="5" id="KW-1185">Reference proteome</keyword>
<feature type="compositionally biased region" description="Polar residues" evidence="2">
    <location>
        <begin position="1197"/>
        <end position="1210"/>
    </location>
</feature>
<dbReference type="InterPro" id="IPR013783">
    <property type="entry name" value="Ig-like_fold"/>
</dbReference>
<feature type="compositionally biased region" description="Polar residues" evidence="2">
    <location>
        <begin position="125"/>
        <end position="135"/>
    </location>
</feature>
<comment type="caution">
    <text evidence="4">The sequence shown here is derived from an EMBL/GenBank/DDBJ whole genome shotgun (WGS) entry which is preliminary data.</text>
</comment>
<proteinExistence type="predicted"/>
<feature type="region of interest" description="Disordered" evidence="2">
    <location>
        <begin position="969"/>
        <end position="993"/>
    </location>
</feature>
<dbReference type="InterPro" id="IPR026085">
    <property type="entry name" value="ATF7-int"/>
</dbReference>
<reference evidence="4 5" key="1">
    <citation type="submission" date="2024-04" db="EMBL/GenBank/DDBJ databases">
        <authorList>
            <person name="Rising A."/>
            <person name="Reimegard J."/>
            <person name="Sonavane S."/>
            <person name="Akerstrom W."/>
            <person name="Nylinder S."/>
            <person name="Hedman E."/>
            <person name="Kallberg Y."/>
        </authorList>
    </citation>
    <scope>NUCLEOTIDE SEQUENCE [LARGE SCALE GENOMIC DNA]</scope>
</reference>
<dbReference type="GO" id="GO:0005667">
    <property type="term" value="C:transcription regulator complex"/>
    <property type="evidence" value="ECO:0007669"/>
    <property type="project" value="TreeGrafter"/>
</dbReference>
<feature type="compositionally biased region" description="Basic and acidic residues" evidence="2">
    <location>
        <begin position="1183"/>
        <end position="1196"/>
    </location>
</feature>
<name>A0AAV1YVF2_9ARAC</name>
<feature type="region of interest" description="Disordered" evidence="2">
    <location>
        <begin position="880"/>
        <end position="936"/>
    </location>
</feature>
<accession>A0AAV1YVF2</accession>
<evidence type="ECO:0000256" key="2">
    <source>
        <dbReference type="SAM" id="MobiDB-lite"/>
    </source>
</evidence>